<keyword evidence="2" id="KW-1185">Reference proteome</keyword>
<dbReference type="EMBL" id="JBHLTP010000013">
    <property type="protein sequence ID" value="MFC0525424.1"/>
    <property type="molecule type" value="Genomic_DNA"/>
</dbReference>
<keyword evidence="1" id="KW-0282">Flagellum</keyword>
<proteinExistence type="predicted"/>
<evidence type="ECO:0000313" key="2">
    <source>
        <dbReference type="Proteomes" id="UP001589836"/>
    </source>
</evidence>
<dbReference type="PANTHER" id="PTHR37166:SF1">
    <property type="entry name" value="PROTEIN FLAG"/>
    <property type="match status" value="1"/>
</dbReference>
<evidence type="ECO:0000313" key="1">
    <source>
        <dbReference type="EMBL" id="MFC0525424.1"/>
    </source>
</evidence>
<dbReference type="InterPro" id="IPR005186">
    <property type="entry name" value="FlaG"/>
</dbReference>
<dbReference type="Pfam" id="PF03646">
    <property type="entry name" value="FlaG"/>
    <property type="match status" value="1"/>
</dbReference>
<organism evidence="1 2">
    <name type="scientific">Pontibacillus salicampi</name>
    <dbReference type="NCBI Taxonomy" id="1449801"/>
    <lineage>
        <taxon>Bacteria</taxon>
        <taxon>Bacillati</taxon>
        <taxon>Bacillota</taxon>
        <taxon>Bacilli</taxon>
        <taxon>Bacillales</taxon>
        <taxon>Bacillaceae</taxon>
        <taxon>Pontibacillus</taxon>
    </lineage>
</organism>
<comment type="caution">
    <text evidence="1">The sequence shown here is derived from an EMBL/GenBank/DDBJ whole genome shotgun (WGS) entry which is preliminary data.</text>
</comment>
<keyword evidence="1" id="KW-0969">Cilium</keyword>
<dbReference type="SUPFAM" id="SSF160214">
    <property type="entry name" value="FlaG-like"/>
    <property type="match status" value="1"/>
</dbReference>
<dbReference type="InterPro" id="IPR035924">
    <property type="entry name" value="FlaG-like_sf"/>
</dbReference>
<accession>A0ABV6LSV8</accession>
<name>A0ABV6LSV8_9BACI</name>
<dbReference type="Proteomes" id="UP001589836">
    <property type="component" value="Unassembled WGS sequence"/>
</dbReference>
<sequence>MYRRPILLLDERKGVEIVVIGEINSSTQHLQQFRLQENSTQSQVMIRRKENDVHSLIAKLEKAPTKMEIENVLSKLNEGLNETQTSIRYKLHEKLNELYVSIVDAETEEVIQEVPPKKLLDIYAFVAESLGLIVDHKI</sequence>
<keyword evidence="1" id="KW-0966">Cell projection</keyword>
<reference evidence="1 2" key="1">
    <citation type="submission" date="2024-09" db="EMBL/GenBank/DDBJ databases">
        <authorList>
            <person name="Sun Q."/>
            <person name="Mori K."/>
        </authorList>
    </citation>
    <scope>NUCLEOTIDE SEQUENCE [LARGE SCALE GENOMIC DNA]</scope>
    <source>
        <strain evidence="1 2">NCAIM B.02529</strain>
    </source>
</reference>
<dbReference type="PANTHER" id="PTHR37166">
    <property type="entry name" value="PROTEIN FLAG"/>
    <property type="match status" value="1"/>
</dbReference>
<protein>
    <submittedName>
        <fullName evidence="1">Flagellar protein FlaG</fullName>
    </submittedName>
</protein>
<gene>
    <name evidence="1" type="ORF">ACFFGV_17710</name>
</gene>
<dbReference type="Gene3D" id="3.30.160.170">
    <property type="entry name" value="FlaG-like"/>
    <property type="match status" value="1"/>
</dbReference>